<dbReference type="EMBL" id="JANFNG010000008">
    <property type="protein sequence ID" value="MCQ4081440.1"/>
    <property type="molecule type" value="Genomic_DNA"/>
</dbReference>
<dbReference type="Pfam" id="PF09678">
    <property type="entry name" value="Caa3_CtaG"/>
    <property type="match status" value="1"/>
</dbReference>
<feature type="transmembrane region" description="Helical" evidence="7">
    <location>
        <begin position="247"/>
        <end position="269"/>
    </location>
</feature>
<feature type="transmembrane region" description="Helical" evidence="7">
    <location>
        <begin position="168"/>
        <end position="187"/>
    </location>
</feature>
<evidence type="ECO:0000313" key="8">
    <source>
        <dbReference type="EMBL" id="MCQ4081440.1"/>
    </source>
</evidence>
<keyword evidence="2" id="KW-1003">Cell membrane</keyword>
<dbReference type="Proteomes" id="UP001057702">
    <property type="component" value="Unassembled WGS sequence"/>
</dbReference>
<evidence type="ECO:0000256" key="5">
    <source>
        <dbReference type="ARBA" id="ARBA00023136"/>
    </source>
</evidence>
<feature type="transmembrane region" description="Helical" evidence="7">
    <location>
        <begin position="90"/>
        <end position="108"/>
    </location>
</feature>
<evidence type="ECO:0000256" key="1">
    <source>
        <dbReference type="ARBA" id="ARBA00004651"/>
    </source>
</evidence>
<gene>
    <name evidence="8" type="ORF">NGB36_12725</name>
</gene>
<dbReference type="RefSeq" id="WP_255920351.1">
    <property type="nucleotide sequence ID" value="NZ_JANFNG010000008.1"/>
</dbReference>
<sequence>MLAVTNLPELTVATFLRSWELDPFALAFVVAAGALYAAGVVRLRRRGEHWSVPRTVAFALMGLGIVVFSTMSALSVYSEVLFWPATTQNIILDLLAPLGLAIGDPLALARRTLPERSAARLDAVVGSRVVRFLTFPLVSSVAVLVSEMSIYFTPYFQTALGNEAVKQLMHLQLLVTGLLFVLPLLTGQEMLPRWCTHPVRAFLVFIDGLFDSIPGVVILLSNTLVAGHWYAAHPRSWGPTLQHDQQIAGGLMFTLAELVGLPFMMAVFVEWWRTERAKTAELDARLDRELVPVAARPAADAPASRTAAAAPEMVRPWWETEGGEVADRVRRNQQRQG</sequence>
<protein>
    <submittedName>
        <fullName evidence="8">Cytochrome c oxidase assembly protein</fullName>
    </submittedName>
</protein>
<evidence type="ECO:0000256" key="7">
    <source>
        <dbReference type="SAM" id="Phobius"/>
    </source>
</evidence>
<reference evidence="8" key="1">
    <citation type="submission" date="2022-06" db="EMBL/GenBank/DDBJ databases">
        <title>Draft genome sequence of Streptomyces sp. RB6PN25 isolated from peat swamp forest in Thailand.</title>
        <authorList>
            <person name="Duangmal K."/>
            <person name="Klaysubun C."/>
        </authorList>
    </citation>
    <scope>NUCLEOTIDE SEQUENCE</scope>
    <source>
        <strain evidence="8">RB6PN25</strain>
    </source>
</reference>
<comment type="subcellular location">
    <subcellularLocation>
        <location evidence="1">Cell membrane</location>
        <topology evidence="1">Multi-pass membrane protein</topology>
    </subcellularLocation>
</comment>
<dbReference type="InterPro" id="IPR019108">
    <property type="entry name" value="Caa3_assmbl_CtaG-rel"/>
</dbReference>
<feature type="transmembrane region" description="Helical" evidence="7">
    <location>
        <begin position="24"/>
        <end position="43"/>
    </location>
</feature>
<evidence type="ECO:0000256" key="2">
    <source>
        <dbReference type="ARBA" id="ARBA00022475"/>
    </source>
</evidence>
<keyword evidence="4 7" id="KW-1133">Transmembrane helix</keyword>
<keyword evidence="3 7" id="KW-0812">Transmembrane</keyword>
<evidence type="ECO:0000256" key="3">
    <source>
        <dbReference type="ARBA" id="ARBA00022692"/>
    </source>
</evidence>
<proteinExistence type="predicted"/>
<feature type="transmembrane region" description="Helical" evidence="7">
    <location>
        <begin position="199"/>
        <end position="227"/>
    </location>
</feature>
<comment type="caution">
    <text evidence="8">The sequence shown here is derived from an EMBL/GenBank/DDBJ whole genome shotgun (WGS) entry which is preliminary data.</text>
</comment>
<evidence type="ECO:0000256" key="4">
    <source>
        <dbReference type="ARBA" id="ARBA00022989"/>
    </source>
</evidence>
<feature type="transmembrane region" description="Helical" evidence="7">
    <location>
        <begin position="55"/>
        <end position="78"/>
    </location>
</feature>
<feature type="transmembrane region" description="Helical" evidence="7">
    <location>
        <begin position="129"/>
        <end position="156"/>
    </location>
</feature>
<feature type="compositionally biased region" description="Low complexity" evidence="6">
    <location>
        <begin position="301"/>
        <end position="311"/>
    </location>
</feature>
<evidence type="ECO:0000313" key="9">
    <source>
        <dbReference type="Proteomes" id="UP001057702"/>
    </source>
</evidence>
<organism evidence="8 9">
    <name type="scientific">Streptomyces humicola</name>
    <dbReference type="NCBI Taxonomy" id="2953240"/>
    <lineage>
        <taxon>Bacteria</taxon>
        <taxon>Bacillati</taxon>
        <taxon>Actinomycetota</taxon>
        <taxon>Actinomycetes</taxon>
        <taxon>Kitasatosporales</taxon>
        <taxon>Streptomycetaceae</taxon>
        <taxon>Streptomyces</taxon>
    </lineage>
</organism>
<feature type="region of interest" description="Disordered" evidence="6">
    <location>
        <begin position="301"/>
        <end position="337"/>
    </location>
</feature>
<keyword evidence="9" id="KW-1185">Reference proteome</keyword>
<keyword evidence="5 7" id="KW-0472">Membrane</keyword>
<accession>A0ABT1PY31</accession>
<evidence type="ECO:0000256" key="6">
    <source>
        <dbReference type="SAM" id="MobiDB-lite"/>
    </source>
</evidence>
<name>A0ABT1PY31_9ACTN</name>